<sequence length="63" mass="7172">TIWKHLRRREGASVDPRKVKDIGLKHDASWIIQTVVKYSGQKGLGREGAQSKYSKVCSVYLRS</sequence>
<evidence type="ECO:0000313" key="2">
    <source>
        <dbReference type="Proteomes" id="UP000807769"/>
    </source>
</evidence>
<dbReference type="GeneID" id="64631385"/>
<protein>
    <submittedName>
        <fullName evidence="1">Uncharacterized protein</fullName>
    </submittedName>
</protein>
<reference evidence="1" key="1">
    <citation type="journal article" date="2020" name="New Phytol.">
        <title>Comparative genomics reveals dynamic genome evolution in host specialist ectomycorrhizal fungi.</title>
        <authorList>
            <person name="Lofgren L.A."/>
            <person name="Nguyen N.H."/>
            <person name="Vilgalys R."/>
            <person name="Ruytinx J."/>
            <person name="Liao H.L."/>
            <person name="Branco S."/>
            <person name="Kuo A."/>
            <person name="LaButti K."/>
            <person name="Lipzen A."/>
            <person name="Andreopoulos W."/>
            <person name="Pangilinan J."/>
            <person name="Riley R."/>
            <person name="Hundley H."/>
            <person name="Na H."/>
            <person name="Barry K."/>
            <person name="Grigoriev I.V."/>
            <person name="Stajich J.E."/>
            <person name="Kennedy P.G."/>
        </authorList>
    </citation>
    <scope>NUCLEOTIDE SEQUENCE</scope>
    <source>
        <strain evidence="1">MN1</strain>
    </source>
</reference>
<organism evidence="1 2">
    <name type="scientific">Suillus subaureus</name>
    <dbReference type="NCBI Taxonomy" id="48587"/>
    <lineage>
        <taxon>Eukaryota</taxon>
        <taxon>Fungi</taxon>
        <taxon>Dikarya</taxon>
        <taxon>Basidiomycota</taxon>
        <taxon>Agaricomycotina</taxon>
        <taxon>Agaricomycetes</taxon>
        <taxon>Agaricomycetidae</taxon>
        <taxon>Boletales</taxon>
        <taxon>Suillineae</taxon>
        <taxon>Suillaceae</taxon>
        <taxon>Suillus</taxon>
    </lineage>
</organism>
<gene>
    <name evidence="1" type="ORF">BJ212DRAFT_1403092</name>
</gene>
<dbReference type="RefSeq" id="XP_041185645.1">
    <property type="nucleotide sequence ID" value="XM_041337369.1"/>
</dbReference>
<dbReference type="EMBL" id="JABBWG010000163">
    <property type="protein sequence ID" value="KAG1798747.1"/>
    <property type="molecule type" value="Genomic_DNA"/>
</dbReference>
<dbReference type="Proteomes" id="UP000807769">
    <property type="component" value="Unassembled WGS sequence"/>
</dbReference>
<keyword evidence="2" id="KW-1185">Reference proteome</keyword>
<comment type="caution">
    <text evidence="1">The sequence shown here is derived from an EMBL/GenBank/DDBJ whole genome shotgun (WGS) entry which is preliminary data.</text>
</comment>
<name>A0A9P7DMX6_9AGAM</name>
<proteinExistence type="predicted"/>
<evidence type="ECO:0000313" key="1">
    <source>
        <dbReference type="EMBL" id="KAG1798747.1"/>
    </source>
</evidence>
<dbReference type="OrthoDB" id="497380at2759"/>
<dbReference type="AlphaFoldDB" id="A0A9P7DMX6"/>
<accession>A0A9P7DMX6</accession>
<feature type="non-terminal residue" evidence="1">
    <location>
        <position position="1"/>
    </location>
</feature>